<evidence type="ECO:0000313" key="1">
    <source>
        <dbReference type="EMBL" id="KAI4324758.1"/>
    </source>
</evidence>
<name>A0ACB9ML39_9MYRT</name>
<accession>A0ACB9ML39</accession>
<proteinExistence type="predicted"/>
<sequence>MHILYQNALDKNGMPIHGVVIIGVKPVDLVQCQYLDERLKNQGFLPLLPLATGRTVDPIPHRSSSNQAQSILLCWFLSVQGCRCTPCQTHDLQDNKLGSFTEVDSVTCCSRWLIEFKSTQFVLVMLIIVSSTD</sequence>
<dbReference type="Proteomes" id="UP001057402">
    <property type="component" value="Chromosome 9"/>
</dbReference>
<protein>
    <submittedName>
        <fullName evidence="1">Uncharacterized protein</fullName>
    </submittedName>
</protein>
<reference evidence="2" key="1">
    <citation type="journal article" date="2023" name="Front. Plant Sci.">
        <title>Chromosomal-level genome assembly of Melastoma candidum provides insights into trichome evolution.</title>
        <authorList>
            <person name="Zhong Y."/>
            <person name="Wu W."/>
            <person name="Sun C."/>
            <person name="Zou P."/>
            <person name="Liu Y."/>
            <person name="Dai S."/>
            <person name="Zhou R."/>
        </authorList>
    </citation>
    <scope>NUCLEOTIDE SEQUENCE [LARGE SCALE GENOMIC DNA]</scope>
</reference>
<evidence type="ECO:0000313" key="2">
    <source>
        <dbReference type="Proteomes" id="UP001057402"/>
    </source>
</evidence>
<keyword evidence="2" id="KW-1185">Reference proteome</keyword>
<comment type="caution">
    <text evidence="1">The sequence shown here is derived from an EMBL/GenBank/DDBJ whole genome shotgun (WGS) entry which is preliminary data.</text>
</comment>
<gene>
    <name evidence="1" type="ORF">MLD38_030215</name>
</gene>
<organism evidence="1 2">
    <name type="scientific">Melastoma candidum</name>
    <dbReference type="NCBI Taxonomy" id="119954"/>
    <lineage>
        <taxon>Eukaryota</taxon>
        <taxon>Viridiplantae</taxon>
        <taxon>Streptophyta</taxon>
        <taxon>Embryophyta</taxon>
        <taxon>Tracheophyta</taxon>
        <taxon>Spermatophyta</taxon>
        <taxon>Magnoliopsida</taxon>
        <taxon>eudicotyledons</taxon>
        <taxon>Gunneridae</taxon>
        <taxon>Pentapetalae</taxon>
        <taxon>rosids</taxon>
        <taxon>malvids</taxon>
        <taxon>Myrtales</taxon>
        <taxon>Melastomataceae</taxon>
        <taxon>Melastomatoideae</taxon>
        <taxon>Melastomateae</taxon>
        <taxon>Melastoma</taxon>
    </lineage>
</organism>
<dbReference type="EMBL" id="CM042888">
    <property type="protein sequence ID" value="KAI4324758.1"/>
    <property type="molecule type" value="Genomic_DNA"/>
</dbReference>